<evidence type="ECO:0000256" key="1">
    <source>
        <dbReference type="ARBA" id="ARBA00000085"/>
    </source>
</evidence>
<dbReference type="GO" id="GO:0005524">
    <property type="term" value="F:ATP binding"/>
    <property type="evidence" value="ECO:0007669"/>
    <property type="project" value="UniProtKB-KW"/>
</dbReference>
<evidence type="ECO:0000256" key="2">
    <source>
        <dbReference type="ARBA" id="ARBA00012438"/>
    </source>
</evidence>
<dbReference type="EC" id="2.7.13.3" evidence="2"/>
<evidence type="ECO:0000256" key="4">
    <source>
        <dbReference type="ARBA" id="ARBA00022679"/>
    </source>
</evidence>
<organism evidence="11 12">
    <name type="scientific">Actinomadura verrucosospora</name>
    <dbReference type="NCBI Taxonomy" id="46165"/>
    <lineage>
        <taxon>Bacteria</taxon>
        <taxon>Bacillati</taxon>
        <taxon>Actinomycetota</taxon>
        <taxon>Actinomycetes</taxon>
        <taxon>Streptosporangiales</taxon>
        <taxon>Thermomonosporaceae</taxon>
        <taxon>Actinomadura</taxon>
    </lineage>
</organism>
<feature type="transmembrane region" description="Helical" evidence="9">
    <location>
        <begin position="50"/>
        <end position="67"/>
    </location>
</feature>
<keyword evidence="9" id="KW-0812">Transmembrane</keyword>
<dbReference type="PANTHER" id="PTHR24421:SF10">
    <property type="entry name" value="NITRATE_NITRITE SENSOR PROTEIN NARQ"/>
    <property type="match status" value="1"/>
</dbReference>
<dbReference type="GO" id="GO:0016020">
    <property type="term" value="C:membrane"/>
    <property type="evidence" value="ECO:0007669"/>
    <property type="project" value="InterPro"/>
</dbReference>
<protein>
    <recommendedName>
        <fullName evidence="2">histidine kinase</fullName>
        <ecNumber evidence="2">2.7.13.3</ecNumber>
    </recommendedName>
</protein>
<dbReference type="InterPro" id="IPR050482">
    <property type="entry name" value="Sensor_HK_TwoCompSys"/>
</dbReference>
<keyword evidence="12" id="KW-1185">Reference proteome</keyword>
<evidence type="ECO:0000256" key="6">
    <source>
        <dbReference type="ARBA" id="ARBA00022777"/>
    </source>
</evidence>
<keyword evidence="9" id="KW-1133">Transmembrane helix</keyword>
<evidence type="ECO:0000256" key="9">
    <source>
        <dbReference type="SAM" id="Phobius"/>
    </source>
</evidence>
<evidence type="ECO:0000313" key="12">
    <source>
        <dbReference type="Proteomes" id="UP000501240"/>
    </source>
</evidence>
<dbReference type="InterPro" id="IPR036890">
    <property type="entry name" value="HATPase_C_sf"/>
</dbReference>
<keyword evidence="4" id="KW-0808">Transferase</keyword>
<dbReference type="Gene3D" id="1.20.5.1930">
    <property type="match status" value="1"/>
</dbReference>
<keyword evidence="3" id="KW-0597">Phosphoprotein</keyword>
<dbReference type="InterPro" id="IPR055558">
    <property type="entry name" value="DUF7134"/>
</dbReference>
<proteinExistence type="predicted"/>
<keyword evidence="7" id="KW-0067">ATP-binding</keyword>
<gene>
    <name evidence="11" type="ORF">ACTIVE_0035</name>
</gene>
<keyword evidence="8" id="KW-0902">Two-component regulatory system</keyword>
<dbReference type="RefSeq" id="WP_173091587.1">
    <property type="nucleotide sequence ID" value="NZ_CP053892.1"/>
</dbReference>
<keyword evidence="5" id="KW-0547">Nucleotide-binding</keyword>
<dbReference type="InterPro" id="IPR003594">
    <property type="entry name" value="HATPase_dom"/>
</dbReference>
<dbReference type="SMART" id="SM00387">
    <property type="entry name" value="HATPase_c"/>
    <property type="match status" value="1"/>
</dbReference>
<evidence type="ECO:0000256" key="7">
    <source>
        <dbReference type="ARBA" id="ARBA00022840"/>
    </source>
</evidence>
<dbReference type="Gene3D" id="3.30.565.10">
    <property type="entry name" value="Histidine kinase-like ATPase, C-terminal domain"/>
    <property type="match status" value="1"/>
</dbReference>
<keyword evidence="6 11" id="KW-0418">Kinase</keyword>
<dbReference type="GO" id="GO:0000155">
    <property type="term" value="F:phosphorelay sensor kinase activity"/>
    <property type="evidence" value="ECO:0007669"/>
    <property type="project" value="InterPro"/>
</dbReference>
<dbReference type="Proteomes" id="UP000501240">
    <property type="component" value="Chromosome"/>
</dbReference>
<accession>A0A7D3ZG48</accession>
<evidence type="ECO:0000256" key="5">
    <source>
        <dbReference type="ARBA" id="ARBA00022741"/>
    </source>
</evidence>
<keyword evidence="9" id="KW-0472">Membrane</keyword>
<dbReference type="InterPro" id="IPR011712">
    <property type="entry name" value="Sig_transdc_His_kin_sub3_dim/P"/>
</dbReference>
<feature type="transmembrane region" description="Helical" evidence="9">
    <location>
        <begin position="79"/>
        <end position="105"/>
    </location>
</feature>
<name>A0A7D3ZG48_ACTVE</name>
<evidence type="ECO:0000256" key="3">
    <source>
        <dbReference type="ARBA" id="ARBA00022553"/>
    </source>
</evidence>
<sequence length="352" mass="36760">MHDVRTIDRALAAVVTAATVAPALWAARPWWVVALALLASVPVLWRRRAPLRVGLVVGLAMTALVVWQKPLLLPWGPLVAVYTIAALSRPLLRLLSVPLLAAAVYVSIVLPGEDSDVYPLLGTAFTAAFALGMAEQARRAQAAEHAERARRLEQERAAAAAGERARIARDMHDVLTHSVGLMVVQAEAAPLAGPDRADEAFGRIADTGRGALAQLRTVLDALRDDEAGPGGAQPDLATLPDLVRDCGLPAALTVDGEPRPVAPDVGVAAYRLVQEALTNVRKHAGPVGAVTVAVRWRDALEIEVADDGRGGGPAASGHGLAGMRERAAACGGTVRAGPGPRGFTVLARLPVE</sequence>
<dbReference type="CDD" id="cd16917">
    <property type="entry name" value="HATPase_UhpB-NarQ-NarX-like"/>
    <property type="match status" value="1"/>
</dbReference>
<dbReference type="Pfam" id="PF23539">
    <property type="entry name" value="DUF7134"/>
    <property type="match status" value="1"/>
</dbReference>
<feature type="transmembrane region" description="Helical" evidence="9">
    <location>
        <begin position="117"/>
        <end position="134"/>
    </location>
</feature>
<dbReference type="Pfam" id="PF07730">
    <property type="entry name" value="HisKA_3"/>
    <property type="match status" value="1"/>
</dbReference>
<evidence type="ECO:0000259" key="10">
    <source>
        <dbReference type="SMART" id="SM00387"/>
    </source>
</evidence>
<dbReference type="Pfam" id="PF02518">
    <property type="entry name" value="HATPase_c"/>
    <property type="match status" value="1"/>
</dbReference>
<dbReference type="GO" id="GO:0046983">
    <property type="term" value="F:protein dimerization activity"/>
    <property type="evidence" value="ECO:0007669"/>
    <property type="project" value="InterPro"/>
</dbReference>
<comment type="catalytic activity">
    <reaction evidence="1">
        <text>ATP + protein L-histidine = ADP + protein N-phospho-L-histidine.</text>
        <dbReference type="EC" id="2.7.13.3"/>
    </reaction>
</comment>
<dbReference type="SUPFAM" id="SSF55874">
    <property type="entry name" value="ATPase domain of HSP90 chaperone/DNA topoisomerase II/histidine kinase"/>
    <property type="match status" value="1"/>
</dbReference>
<feature type="domain" description="Histidine kinase/HSP90-like ATPase" evidence="10">
    <location>
        <begin position="264"/>
        <end position="351"/>
    </location>
</feature>
<dbReference type="PANTHER" id="PTHR24421">
    <property type="entry name" value="NITRATE/NITRITE SENSOR PROTEIN NARX-RELATED"/>
    <property type="match status" value="1"/>
</dbReference>
<evidence type="ECO:0000313" key="11">
    <source>
        <dbReference type="EMBL" id="QKG18401.1"/>
    </source>
</evidence>
<evidence type="ECO:0000256" key="8">
    <source>
        <dbReference type="ARBA" id="ARBA00023012"/>
    </source>
</evidence>
<reference evidence="11 12" key="1">
    <citation type="submission" date="2020-05" db="EMBL/GenBank/DDBJ databases">
        <title>Actinomadura verrucosospora NRRL-B18236 (PFL_A860) Genome sequencing and assembly.</title>
        <authorList>
            <person name="Samborskyy M."/>
        </authorList>
    </citation>
    <scope>NUCLEOTIDE SEQUENCE [LARGE SCALE GENOMIC DNA]</scope>
    <source>
        <strain evidence="11 12">NRRL:B18236</strain>
    </source>
</reference>
<dbReference type="AlphaFoldDB" id="A0A7D3ZG48"/>
<dbReference type="EMBL" id="CP053892">
    <property type="protein sequence ID" value="QKG18401.1"/>
    <property type="molecule type" value="Genomic_DNA"/>
</dbReference>